<dbReference type="EMBL" id="GG663753">
    <property type="protein sequence ID" value="EEH50893.1"/>
    <property type="molecule type" value="Genomic_DNA"/>
</dbReference>
<reference evidence="2 3" key="1">
    <citation type="journal article" date="2009" name="Science">
        <title>Green evolution and dynamic adaptations revealed by genomes of the marine picoeukaryotes Micromonas.</title>
        <authorList>
            <person name="Worden A.Z."/>
            <person name="Lee J.H."/>
            <person name="Mock T."/>
            <person name="Rouze P."/>
            <person name="Simmons M.P."/>
            <person name="Aerts A.L."/>
            <person name="Allen A.E."/>
            <person name="Cuvelier M.L."/>
            <person name="Derelle E."/>
            <person name="Everett M.V."/>
            <person name="Foulon E."/>
            <person name="Grimwood J."/>
            <person name="Gundlach H."/>
            <person name="Henrissat B."/>
            <person name="Napoli C."/>
            <person name="McDonald S.M."/>
            <person name="Parker M.S."/>
            <person name="Rombauts S."/>
            <person name="Salamov A."/>
            <person name="Von Dassow P."/>
            <person name="Badger J.H."/>
            <person name="Coutinho P.M."/>
            <person name="Demir E."/>
            <person name="Dubchak I."/>
            <person name="Gentemann C."/>
            <person name="Eikrem W."/>
            <person name="Gready J.E."/>
            <person name="John U."/>
            <person name="Lanier W."/>
            <person name="Lindquist E.A."/>
            <person name="Lucas S."/>
            <person name="Mayer K.F."/>
            <person name="Moreau H."/>
            <person name="Not F."/>
            <person name="Otillar R."/>
            <person name="Panaud O."/>
            <person name="Pangilinan J."/>
            <person name="Paulsen I."/>
            <person name="Piegu B."/>
            <person name="Poliakov A."/>
            <person name="Robbens S."/>
            <person name="Schmutz J."/>
            <person name="Toulza E."/>
            <person name="Wyss T."/>
            <person name="Zelensky A."/>
            <person name="Zhou K."/>
            <person name="Armbrust E.V."/>
            <person name="Bhattacharya D."/>
            <person name="Goodenough U.W."/>
            <person name="Van de Peer Y."/>
            <person name="Grigoriev I.V."/>
        </authorList>
    </citation>
    <scope>NUCLEOTIDE SEQUENCE [LARGE SCALE GENOMIC DNA]</scope>
    <source>
        <strain evidence="2 3">CCMP1545</strain>
    </source>
</reference>
<evidence type="ECO:0000256" key="1">
    <source>
        <dbReference type="SAM" id="MobiDB-lite"/>
    </source>
</evidence>
<proteinExistence type="predicted"/>
<sequence length="1178" mass="130964">MAPSFEEWIPRIDEDVFIIPPRLRNDESDFGLEPAQRRPFFGLELAADHLKMQDRDVDGDNDLVATAKEIANQYVPGEAEQAVFAAAIASSSSSSSGNASGVSVVARRSMRRTDALHSLWYQLPVGVFVFRNEYNTERHRHGDVYFTDDVKASDLFTLDDKNPHPRPAAEWQTKVEFLLIAKDFADDRNTFVPAPQAAYATGVNHSKSGPKISQVVTGSRTMRFEKIDSKDDAARFIWRATILMQCKMPGLRVVKEVQTAKHAKCHATVEVRIDGHDAEFMKVVVKDACVHRAAQIPKDAFPASEAAIGLTFAKTPCPEPFAHNYKIALEKRVNKIMELTAKISGKKFKNQDAHATLMRDTPADELLRGNFSKCGGTIPDNLQTALTRVQKPGLIGPPMDGTRMKALQHITAVIDEQDESKKPEFTSRAGCIQVCDVLSLKHCRVVFFDDARVKVTFAHSTYEGIDNINDVRGLVFDFALKFTHRTDTHGKQIRLWTLIAGLPHPFYPGGTKSASVLRVLEATMSKADSIETHSVLAEFKSALSRTNKNVPVTVPLIITDVSATLALAASITFNGCTFNEMIARIEERLEIYCSDAEKVRKKYADVIGRLRAHGGHETPESAWDAVSAASQLFAPASKSVPVFTPNDVLCYQPVNTTTTHANGPDDVQERPPQMFLQLTETAKDNLQRCLDTAQNVDDDLRAQVHELLATSNATFECFSEMTCHTHCRPHKIRAAMRTCKIGSGFRKLTGDGERDWAAYVTKSLIVTPFGERDLHNVNTPSPFVGPKDYAAAKTFYSVINDVLRTRYIPCDASEWPEEWNSVLRFREISANEAAREGVYSHVLEIFAGARRVCHARVRSATRIVKGEKLLNDTTLARDVVQAPVPVQQAESQRETPRATSDQERSSEIEAATDYDFCLDLDDDDETDDAKHEDKMAMEFLAEEGEEMATARLTDENQLAGHMLMPTEFDGVEVLEDTEGDIITMTPANEYNLEIDSDSSYVVSPFFIETKRGGTSKRKNESIYPVWSMVSYAARLFTTTGPLVRGLFYSAESTSSHVESVFKNMRSETKGNLELADYIRLKVSRASGSPSLMDTDLTSFSAGANESNRQVRPRAKKPPSEKHKDDPSGLKCGKYMANSQKNCTANITTKGKQKCISKRCGHHCENKSECPVHRSSGKK</sequence>
<feature type="region of interest" description="Disordered" evidence="1">
    <location>
        <begin position="883"/>
        <end position="907"/>
    </location>
</feature>
<dbReference type="AlphaFoldDB" id="C1NAI4"/>
<feature type="compositionally biased region" description="Basic and acidic residues" evidence="1">
    <location>
        <begin position="1117"/>
        <end position="1127"/>
    </location>
</feature>
<feature type="compositionally biased region" description="Basic and acidic residues" evidence="1">
    <location>
        <begin position="891"/>
        <end position="907"/>
    </location>
</feature>
<protein>
    <submittedName>
        <fullName evidence="2">Predicted protein</fullName>
    </submittedName>
</protein>
<feature type="compositionally biased region" description="Polar residues" evidence="1">
    <location>
        <begin position="1093"/>
        <end position="1109"/>
    </location>
</feature>
<keyword evidence="3" id="KW-1185">Reference proteome</keyword>
<name>C1NAI4_MICPC</name>
<feature type="region of interest" description="Disordered" evidence="1">
    <location>
        <begin position="1093"/>
        <end position="1129"/>
    </location>
</feature>
<evidence type="ECO:0000313" key="3">
    <source>
        <dbReference type="Proteomes" id="UP000001876"/>
    </source>
</evidence>
<organism evidence="3">
    <name type="scientific">Micromonas pusilla (strain CCMP1545)</name>
    <name type="common">Picoplanktonic green alga</name>
    <dbReference type="NCBI Taxonomy" id="564608"/>
    <lineage>
        <taxon>Eukaryota</taxon>
        <taxon>Viridiplantae</taxon>
        <taxon>Chlorophyta</taxon>
        <taxon>Mamiellophyceae</taxon>
        <taxon>Mamiellales</taxon>
        <taxon>Mamiellaceae</taxon>
        <taxon>Micromonas</taxon>
    </lineage>
</organism>
<dbReference type="GeneID" id="9690408"/>
<dbReference type="RefSeq" id="XP_003064913.1">
    <property type="nucleotide sequence ID" value="XM_003064867.1"/>
</dbReference>
<evidence type="ECO:0000313" key="2">
    <source>
        <dbReference type="EMBL" id="EEH50893.1"/>
    </source>
</evidence>
<accession>C1NAI4</accession>
<gene>
    <name evidence="2" type="ORF">MICPUCDRAFT_54923</name>
</gene>
<dbReference type="Proteomes" id="UP000001876">
    <property type="component" value="Unassembled WGS sequence"/>
</dbReference>
<dbReference type="KEGG" id="mpp:MICPUCDRAFT_54923"/>
<dbReference type="OMA" id="WIPRIDE"/>